<keyword evidence="2" id="KW-1185">Reference proteome</keyword>
<dbReference type="AlphaFoldDB" id="A0A2T1G4L9"/>
<name>A0A2T1G4L9_9CYAN</name>
<evidence type="ECO:0000313" key="2">
    <source>
        <dbReference type="Proteomes" id="UP000238937"/>
    </source>
</evidence>
<dbReference type="RefSeq" id="WP_106309307.1">
    <property type="nucleotide sequence ID" value="NZ_PVWO01000335.1"/>
</dbReference>
<sequence length="83" mass="9466">MRILGRENVQIRAIAEIVRLPADSPYLQNALELFSNLKIVLENKQNKATEETELIMNLSPLYLEQIDIATKKGRNEEGKSLNN</sequence>
<proteinExistence type="predicted"/>
<comment type="caution">
    <text evidence="1">The sequence shown here is derived from an EMBL/GenBank/DDBJ whole genome shotgun (WGS) entry which is preliminary data.</text>
</comment>
<gene>
    <name evidence="1" type="ORF">C7B77_20815</name>
</gene>
<protein>
    <submittedName>
        <fullName evidence="1">Uncharacterized protein</fullName>
    </submittedName>
</protein>
<organism evidence="1 2">
    <name type="scientific">Chamaesiphon polymorphus CCALA 037</name>
    <dbReference type="NCBI Taxonomy" id="2107692"/>
    <lineage>
        <taxon>Bacteria</taxon>
        <taxon>Bacillati</taxon>
        <taxon>Cyanobacteriota</taxon>
        <taxon>Cyanophyceae</taxon>
        <taxon>Gomontiellales</taxon>
        <taxon>Chamaesiphonaceae</taxon>
        <taxon>Chamaesiphon</taxon>
    </lineage>
</organism>
<reference evidence="1 2" key="1">
    <citation type="submission" date="2018-03" db="EMBL/GenBank/DDBJ databases">
        <title>The ancient ancestry and fast evolution of plastids.</title>
        <authorList>
            <person name="Moore K.R."/>
            <person name="Magnabosco C."/>
            <person name="Momper L."/>
            <person name="Gold D.A."/>
            <person name="Bosak T."/>
            <person name="Fournier G.P."/>
        </authorList>
    </citation>
    <scope>NUCLEOTIDE SEQUENCE [LARGE SCALE GENOMIC DNA]</scope>
    <source>
        <strain evidence="1 2">CCALA 037</strain>
    </source>
</reference>
<evidence type="ECO:0000313" key="1">
    <source>
        <dbReference type="EMBL" id="PSB52173.1"/>
    </source>
</evidence>
<dbReference type="EMBL" id="PVWO01000335">
    <property type="protein sequence ID" value="PSB52173.1"/>
    <property type="molecule type" value="Genomic_DNA"/>
</dbReference>
<accession>A0A2T1G4L9</accession>
<dbReference type="Proteomes" id="UP000238937">
    <property type="component" value="Unassembled WGS sequence"/>
</dbReference>